<dbReference type="GO" id="GO:0005634">
    <property type="term" value="C:nucleus"/>
    <property type="evidence" value="ECO:0007669"/>
    <property type="project" value="TreeGrafter"/>
</dbReference>
<dbReference type="Proteomes" id="UP000267251">
    <property type="component" value="Unassembled WGS sequence"/>
</dbReference>
<dbReference type="GO" id="GO:0005737">
    <property type="term" value="C:cytoplasm"/>
    <property type="evidence" value="ECO:0007669"/>
    <property type="project" value="TreeGrafter"/>
</dbReference>
<dbReference type="CDD" id="cd06257">
    <property type="entry name" value="DnaJ"/>
    <property type="match status" value="1"/>
</dbReference>
<keyword evidence="4" id="KW-1185">Reference proteome</keyword>
<feature type="non-terminal residue" evidence="3">
    <location>
        <position position="278"/>
    </location>
</feature>
<dbReference type="Pfam" id="PF00226">
    <property type="entry name" value="DnaJ"/>
    <property type="match status" value="1"/>
</dbReference>
<protein>
    <recommendedName>
        <fullName evidence="2">J domain-containing protein</fullName>
    </recommendedName>
</protein>
<proteinExistence type="predicted"/>
<feature type="domain" description="J" evidence="2">
    <location>
        <begin position="1"/>
        <end position="70"/>
    </location>
</feature>
<feature type="region of interest" description="Disordered" evidence="1">
    <location>
        <begin position="231"/>
        <end position="278"/>
    </location>
</feature>
<dbReference type="OrthoDB" id="110024at2759"/>
<dbReference type="AlphaFoldDB" id="A0A4V1IXU9"/>
<feature type="non-terminal residue" evidence="3">
    <location>
        <position position="1"/>
    </location>
</feature>
<reference evidence="4" key="1">
    <citation type="journal article" date="2018" name="Nat. Microbiol.">
        <title>Leveraging single-cell genomics to expand the fungal tree of life.</title>
        <authorList>
            <person name="Ahrendt S.R."/>
            <person name="Quandt C.A."/>
            <person name="Ciobanu D."/>
            <person name="Clum A."/>
            <person name="Salamov A."/>
            <person name="Andreopoulos B."/>
            <person name="Cheng J.F."/>
            <person name="Woyke T."/>
            <person name="Pelin A."/>
            <person name="Henrissat B."/>
            <person name="Reynolds N.K."/>
            <person name="Benny G.L."/>
            <person name="Smith M.E."/>
            <person name="James T.Y."/>
            <person name="Grigoriev I.V."/>
        </authorList>
    </citation>
    <scope>NUCLEOTIDE SEQUENCE [LARGE SCALE GENOMIC DNA]</scope>
</reference>
<evidence type="ECO:0000259" key="2">
    <source>
        <dbReference type="PROSITE" id="PS50076"/>
    </source>
</evidence>
<dbReference type="EMBL" id="KZ988381">
    <property type="protein sequence ID" value="RKP12319.1"/>
    <property type="molecule type" value="Genomic_DNA"/>
</dbReference>
<dbReference type="PROSITE" id="PS50076">
    <property type="entry name" value="DNAJ_2"/>
    <property type="match status" value="1"/>
</dbReference>
<dbReference type="InterPro" id="IPR001623">
    <property type="entry name" value="DnaJ_domain"/>
</dbReference>
<dbReference type="PRINTS" id="PR00625">
    <property type="entry name" value="JDOMAIN"/>
</dbReference>
<dbReference type="GO" id="GO:0031072">
    <property type="term" value="F:heat shock protein binding"/>
    <property type="evidence" value="ECO:0007669"/>
    <property type="project" value="TreeGrafter"/>
</dbReference>
<dbReference type="Pfam" id="PF23302">
    <property type="entry name" value="HTH_DNAJC9"/>
    <property type="match status" value="1"/>
</dbReference>
<accession>A0A4V1IXU9</accession>
<dbReference type="SUPFAM" id="SSF46565">
    <property type="entry name" value="Chaperone J-domain"/>
    <property type="match status" value="1"/>
</dbReference>
<dbReference type="InterPro" id="IPR036869">
    <property type="entry name" value="J_dom_sf"/>
</dbReference>
<dbReference type="PROSITE" id="PS00636">
    <property type="entry name" value="DNAJ_1"/>
    <property type="match status" value="1"/>
</dbReference>
<dbReference type="InterPro" id="IPR018253">
    <property type="entry name" value="DnaJ_domain_CS"/>
</dbReference>
<feature type="region of interest" description="Disordered" evidence="1">
    <location>
        <begin position="161"/>
        <end position="216"/>
    </location>
</feature>
<evidence type="ECO:0000313" key="4">
    <source>
        <dbReference type="Proteomes" id="UP000267251"/>
    </source>
</evidence>
<name>A0A4V1IXU9_9FUNG</name>
<feature type="compositionally biased region" description="Basic and acidic residues" evidence="1">
    <location>
        <begin position="182"/>
        <end position="206"/>
    </location>
</feature>
<dbReference type="Gene3D" id="1.10.287.110">
    <property type="entry name" value="DnaJ domain"/>
    <property type="match status" value="1"/>
</dbReference>
<evidence type="ECO:0000256" key="1">
    <source>
        <dbReference type="SAM" id="MobiDB-lite"/>
    </source>
</evidence>
<evidence type="ECO:0000313" key="3">
    <source>
        <dbReference type="EMBL" id="RKP12319.1"/>
    </source>
</evidence>
<dbReference type="PANTHER" id="PTHR44144">
    <property type="entry name" value="DNAJ HOMOLOG SUBFAMILY C MEMBER 9"/>
    <property type="match status" value="1"/>
</dbReference>
<dbReference type="InterPro" id="IPR052594">
    <property type="entry name" value="J_domain-containing_protein"/>
</dbReference>
<dbReference type="InterPro" id="IPR056453">
    <property type="entry name" value="HTH_DNAJC9"/>
</dbReference>
<gene>
    <name evidence="3" type="ORF">BJ684DRAFT_2570</name>
</gene>
<organism evidence="3 4">
    <name type="scientific">Piptocephalis cylindrospora</name>
    <dbReference type="NCBI Taxonomy" id="1907219"/>
    <lineage>
        <taxon>Eukaryota</taxon>
        <taxon>Fungi</taxon>
        <taxon>Fungi incertae sedis</taxon>
        <taxon>Zoopagomycota</taxon>
        <taxon>Zoopagomycotina</taxon>
        <taxon>Zoopagomycetes</taxon>
        <taxon>Zoopagales</taxon>
        <taxon>Piptocephalidaceae</taxon>
        <taxon>Piptocephalis</taxon>
    </lineage>
</organism>
<dbReference type="PANTHER" id="PTHR44144:SF1">
    <property type="entry name" value="DNAJ HOMOLOG SUBFAMILY C MEMBER 9"/>
    <property type="match status" value="1"/>
</dbReference>
<sequence length="278" mass="31651">YTILGLEESATASEIKWAYRRLALRLHPDKLPPSLGTTEREEATASFQALGRAYAVLGDEKRRERYDCTGSVEEEEFPEGSEALAAYFAELYERVSMDRLEEFAKTYRGSDEEKDDVFKAYADVQGDMTKLFQLVPVVNVLDDEERLREIIEEAIEKKELPDHSAFTQESQAKRKARKRRAQKEADEAKKEREILAKKNTREKAEPSDLTDLGALIRQKNANRMKSLVESLEEKYGAKGGGKKRRVQPSTAKRVKASAEPSEEEFQRIQASLASKPKK</sequence>
<dbReference type="SMART" id="SM00271">
    <property type="entry name" value="DnaJ"/>
    <property type="match status" value="1"/>
</dbReference>